<evidence type="ECO:0000256" key="1">
    <source>
        <dbReference type="SAM" id="Phobius"/>
    </source>
</evidence>
<organism evidence="2 3">
    <name type="scientific">Trichlorobacter lovleyi (strain ATCC BAA-1151 / DSM 17278 / SZ)</name>
    <name type="common">Geobacter lovleyi</name>
    <dbReference type="NCBI Taxonomy" id="398767"/>
    <lineage>
        <taxon>Bacteria</taxon>
        <taxon>Pseudomonadati</taxon>
        <taxon>Thermodesulfobacteriota</taxon>
        <taxon>Desulfuromonadia</taxon>
        <taxon>Geobacterales</taxon>
        <taxon>Geobacteraceae</taxon>
        <taxon>Trichlorobacter</taxon>
    </lineage>
</organism>
<dbReference type="HOGENOM" id="CLU_2023403_0_0_7"/>
<dbReference type="Proteomes" id="UP000002420">
    <property type="component" value="Chromosome"/>
</dbReference>
<protein>
    <submittedName>
        <fullName evidence="2">Uncharacterized protein</fullName>
    </submittedName>
</protein>
<keyword evidence="1" id="KW-0812">Transmembrane</keyword>
<evidence type="ECO:0000313" key="2">
    <source>
        <dbReference type="EMBL" id="ACD95394.1"/>
    </source>
</evidence>
<reference evidence="2 3" key="1">
    <citation type="submission" date="2008-05" db="EMBL/GenBank/DDBJ databases">
        <title>Complete sequence of chromosome of Geobacter lovleyi SZ.</title>
        <authorList>
            <consortium name="US DOE Joint Genome Institute"/>
            <person name="Lucas S."/>
            <person name="Copeland A."/>
            <person name="Lapidus A."/>
            <person name="Glavina del Rio T."/>
            <person name="Dalin E."/>
            <person name="Tice H."/>
            <person name="Bruce D."/>
            <person name="Goodwin L."/>
            <person name="Pitluck S."/>
            <person name="Chertkov O."/>
            <person name="Meincke L."/>
            <person name="Brettin T."/>
            <person name="Detter J.C."/>
            <person name="Han C."/>
            <person name="Tapia R."/>
            <person name="Kuske C.R."/>
            <person name="Schmutz J."/>
            <person name="Larimer F."/>
            <person name="Land M."/>
            <person name="Hauser L."/>
            <person name="Kyrpides N."/>
            <person name="Mikhailova N."/>
            <person name="Sung Y."/>
            <person name="Fletcher K.E."/>
            <person name="Ritalahti K.M."/>
            <person name="Loeffler F.E."/>
            <person name="Richardson P."/>
        </authorList>
    </citation>
    <scope>NUCLEOTIDE SEQUENCE [LARGE SCALE GENOMIC DNA]</scope>
    <source>
        <strain evidence="3">ATCC BAA-1151 / DSM 17278 / SZ</strain>
    </source>
</reference>
<sequence>MEDAVILGVIVFIIAAILYSKLAEQNRVKKMTPEERAEYLESKEQSRLNSLYGSLNPVMLCPHCNEKGHIRTKPVVHKKGISGGKATAAIFTGGVSLLATGLSRKEKSTQAYCASCNNSWDF</sequence>
<gene>
    <name evidence="2" type="ordered locus">Glov_1678</name>
</gene>
<proteinExistence type="predicted"/>
<keyword evidence="1" id="KW-0472">Membrane</keyword>
<dbReference type="eggNOG" id="ENOG502ZXC2">
    <property type="taxonomic scope" value="Bacteria"/>
</dbReference>
<name>B3EAF6_TRIL1</name>
<dbReference type="RefSeq" id="WP_012469736.1">
    <property type="nucleotide sequence ID" value="NC_010814.1"/>
</dbReference>
<feature type="transmembrane region" description="Helical" evidence="1">
    <location>
        <begin position="6"/>
        <end position="23"/>
    </location>
</feature>
<dbReference type="KEGG" id="glo:Glov_1678"/>
<dbReference type="OrthoDB" id="9973437at2"/>
<dbReference type="AlphaFoldDB" id="B3EAF6"/>
<dbReference type="EMBL" id="CP001089">
    <property type="protein sequence ID" value="ACD95394.1"/>
    <property type="molecule type" value="Genomic_DNA"/>
</dbReference>
<evidence type="ECO:0000313" key="3">
    <source>
        <dbReference type="Proteomes" id="UP000002420"/>
    </source>
</evidence>
<accession>B3EAF6</accession>
<keyword evidence="3" id="KW-1185">Reference proteome</keyword>
<keyword evidence="1" id="KW-1133">Transmembrane helix</keyword>